<keyword evidence="8" id="KW-0406">Ion transport</keyword>
<dbReference type="GO" id="GO:0015095">
    <property type="term" value="F:magnesium ion transmembrane transporter activity"/>
    <property type="evidence" value="ECO:0007669"/>
    <property type="project" value="TreeGrafter"/>
</dbReference>
<evidence type="ECO:0000313" key="14">
    <source>
        <dbReference type="EMBL" id="SDE16006.1"/>
    </source>
</evidence>
<dbReference type="GO" id="GO:0000287">
    <property type="term" value="F:magnesium ion binding"/>
    <property type="evidence" value="ECO:0007669"/>
    <property type="project" value="TreeGrafter"/>
</dbReference>
<reference evidence="14 15" key="2">
    <citation type="submission" date="2016-10" db="EMBL/GenBank/DDBJ databases">
        <authorList>
            <person name="de Groot N.N."/>
        </authorList>
    </citation>
    <scope>NUCLEOTIDE SEQUENCE [LARGE SCALE GENOMIC DNA]</scope>
    <source>
        <strain evidence="14 15">DSM 23406</strain>
    </source>
</reference>
<keyword evidence="5 12" id="KW-0812">Transmembrane</keyword>
<dbReference type="Proteomes" id="UP001156645">
    <property type="component" value="Unassembled WGS sequence"/>
</dbReference>
<keyword evidence="3" id="KW-0813">Transport</keyword>
<keyword evidence="7 12" id="KW-1133">Transmembrane helix</keyword>
<keyword evidence="9 12" id="KW-0472">Membrane</keyword>
<evidence type="ECO:0000256" key="7">
    <source>
        <dbReference type="ARBA" id="ARBA00022989"/>
    </source>
</evidence>
<comment type="catalytic activity">
    <reaction evidence="10">
        <text>Mg(2+)(in) = Mg(2+)(out)</text>
        <dbReference type="Rhea" id="RHEA:29827"/>
        <dbReference type="ChEBI" id="CHEBI:18420"/>
    </reaction>
</comment>
<sequence length="326" mass="38207">MSDEFLRNTTLIAYSPSTVSKVPCEDILILNFEPHGDEVFWLNTYGLRELDEMEQVVIQNQFDDFLIKLLQDDEHANKVIELDNVLFIALKVLKTDDKNLDNKQLIFVVSSNMLWSLQENHNNHFQWIRDRLSEGKGQVRSKKVDYLLFLLIESLIANYEETFEKLLNADGDSIKVTNINPTPYFTKKVEEQKRRMLNFKKATLSLRNTIVKLETINIIPMDSKYFTELKEQANNLIDEIDFELFELDSKTNLIFSIQGHRLNEIIRTLTLVSVVFIPLTFLVGVYGMNFDYMPELKWNEGYFALWGVMVTLTVAIVVYFKSKKWF</sequence>
<evidence type="ECO:0000256" key="10">
    <source>
        <dbReference type="ARBA" id="ARBA00034269"/>
    </source>
</evidence>
<comment type="function">
    <text evidence="11">Mediates influx of magnesium ions. Alternates between open and closed states. Activated by low cytoplasmic Mg(2+) levels. Inactive when cytoplasmic Mg(2+) levels are high.</text>
</comment>
<keyword evidence="16" id="KW-1185">Reference proteome</keyword>
<dbReference type="PANTHER" id="PTHR46494:SF1">
    <property type="entry name" value="CORA FAMILY METAL ION TRANSPORTER (EUROFUNG)"/>
    <property type="match status" value="1"/>
</dbReference>
<feature type="transmembrane region" description="Helical" evidence="12">
    <location>
        <begin position="269"/>
        <end position="289"/>
    </location>
</feature>
<evidence type="ECO:0000313" key="15">
    <source>
        <dbReference type="Proteomes" id="UP000198501"/>
    </source>
</evidence>
<dbReference type="GO" id="GO:0050897">
    <property type="term" value="F:cobalt ion binding"/>
    <property type="evidence" value="ECO:0007669"/>
    <property type="project" value="TreeGrafter"/>
</dbReference>
<dbReference type="SUPFAM" id="SSF143865">
    <property type="entry name" value="CorA soluble domain-like"/>
    <property type="match status" value="1"/>
</dbReference>
<dbReference type="Pfam" id="PF01544">
    <property type="entry name" value="CorA"/>
    <property type="match status" value="1"/>
</dbReference>
<proteinExistence type="inferred from homology"/>
<comment type="subcellular location">
    <subcellularLocation>
        <location evidence="1">Cell membrane</location>
        <topology evidence="1">Multi-pass membrane protein</topology>
    </subcellularLocation>
</comment>
<dbReference type="EMBL" id="FNAL01000032">
    <property type="protein sequence ID" value="SDE16006.1"/>
    <property type="molecule type" value="Genomic_DNA"/>
</dbReference>
<protein>
    <submittedName>
        <fullName evidence="13">Magnesium transport protein CorA</fullName>
    </submittedName>
    <submittedName>
        <fullName evidence="14">Magnesium transporter</fullName>
    </submittedName>
</protein>
<evidence type="ECO:0000256" key="6">
    <source>
        <dbReference type="ARBA" id="ARBA00022842"/>
    </source>
</evidence>
<comment type="similarity">
    <text evidence="2">Belongs to the CorA metal ion transporter (MIT) (TC 1.A.35) family.</text>
</comment>
<gene>
    <name evidence="13" type="primary">corA_2</name>
    <name evidence="13" type="ORF">GCM10007915_20570</name>
    <name evidence="14" type="ORF">SAMN05660405_02537</name>
</gene>
<evidence type="ECO:0000256" key="8">
    <source>
        <dbReference type="ARBA" id="ARBA00023065"/>
    </source>
</evidence>
<evidence type="ECO:0000313" key="13">
    <source>
        <dbReference type="EMBL" id="GLR29818.1"/>
    </source>
</evidence>
<evidence type="ECO:0000256" key="11">
    <source>
        <dbReference type="ARBA" id="ARBA00045497"/>
    </source>
</evidence>
<dbReference type="SUPFAM" id="SSF144083">
    <property type="entry name" value="Magnesium transport protein CorA, transmembrane region"/>
    <property type="match status" value="1"/>
</dbReference>
<evidence type="ECO:0000256" key="12">
    <source>
        <dbReference type="SAM" id="Phobius"/>
    </source>
</evidence>
<dbReference type="Proteomes" id="UP000198501">
    <property type="component" value="Unassembled WGS sequence"/>
</dbReference>
<name>A0A1G7AQ33_9GAMM</name>
<dbReference type="InterPro" id="IPR045863">
    <property type="entry name" value="CorA_TM1_TM2"/>
</dbReference>
<dbReference type="AlphaFoldDB" id="A0A1G7AQ33"/>
<organism evidence="14 15">
    <name type="scientific">Psychrobacter pacificensis</name>
    <dbReference type="NCBI Taxonomy" id="112002"/>
    <lineage>
        <taxon>Bacteria</taxon>
        <taxon>Pseudomonadati</taxon>
        <taxon>Pseudomonadota</taxon>
        <taxon>Gammaproteobacteria</taxon>
        <taxon>Moraxellales</taxon>
        <taxon>Moraxellaceae</taxon>
        <taxon>Psychrobacter</taxon>
    </lineage>
</organism>
<dbReference type="Gene3D" id="3.30.460.20">
    <property type="entry name" value="CorA soluble domain-like"/>
    <property type="match status" value="1"/>
</dbReference>
<feature type="transmembrane region" description="Helical" evidence="12">
    <location>
        <begin position="301"/>
        <end position="320"/>
    </location>
</feature>
<keyword evidence="4" id="KW-1003">Cell membrane</keyword>
<reference evidence="16" key="3">
    <citation type="journal article" date="2019" name="Int. J. Syst. Evol. Microbiol.">
        <title>The Global Catalogue of Microorganisms (GCM) 10K type strain sequencing project: providing services to taxonomists for standard genome sequencing and annotation.</title>
        <authorList>
            <consortium name="The Broad Institute Genomics Platform"/>
            <consortium name="The Broad Institute Genome Sequencing Center for Infectious Disease"/>
            <person name="Wu L."/>
            <person name="Ma J."/>
        </authorList>
    </citation>
    <scope>NUCLEOTIDE SEQUENCE [LARGE SCALE GENOMIC DNA]</scope>
    <source>
        <strain evidence="16">NBRC 103191</strain>
    </source>
</reference>
<evidence type="ECO:0000256" key="9">
    <source>
        <dbReference type="ARBA" id="ARBA00023136"/>
    </source>
</evidence>
<dbReference type="GO" id="GO:0015087">
    <property type="term" value="F:cobalt ion transmembrane transporter activity"/>
    <property type="evidence" value="ECO:0007669"/>
    <property type="project" value="TreeGrafter"/>
</dbReference>
<dbReference type="FunFam" id="1.20.58.340:FF:000004">
    <property type="entry name" value="Magnesium transport protein CorA"/>
    <property type="match status" value="1"/>
</dbReference>
<reference evidence="13" key="1">
    <citation type="journal article" date="2014" name="Int. J. Syst. Evol. Microbiol.">
        <title>Complete genome of a new Firmicutes species belonging to the dominant human colonic microbiota ('Ruminococcus bicirculans') reveals two chromosomes and a selective capacity to utilize plant glucans.</title>
        <authorList>
            <consortium name="NISC Comparative Sequencing Program"/>
            <person name="Wegmann U."/>
            <person name="Louis P."/>
            <person name="Goesmann A."/>
            <person name="Henrissat B."/>
            <person name="Duncan S.H."/>
            <person name="Flint H.J."/>
        </authorList>
    </citation>
    <scope>NUCLEOTIDE SEQUENCE</scope>
    <source>
        <strain evidence="13">NBRC 103191</strain>
    </source>
</reference>
<dbReference type="InterPro" id="IPR045861">
    <property type="entry name" value="CorA_cytoplasmic_dom"/>
</dbReference>
<dbReference type="InterPro" id="IPR002523">
    <property type="entry name" value="MgTranspt_CorA/ZnTranspt_ZntB"/>
</dbReference>
<dbReference type="RefSeq" id="WP_025651487.1">
    <property type="nucleotide sequence ID" value="NZ_BSOK01000048.1"/>
</dbReference>
<keyword evidence="6" id="KW-0460">Magnesium</keyword>
<evidence type="ECO:0000256" key="1">
    <source>
        <dbReference type="ARBA" id="ARBA00004651"/>
    </source>
</evidence>
<evidence type="ECO:0000256" key="4">
    <source>
        <dbReference type="ARBA" id="ARBA00022475"/>
    </source>
</evidence>
<accession>A0A1G7AQ33</accession>
<reference evidence="13" key="4">
    <citation type="submission" date="2023-01" db="EMBL/GenBank/DDBJ databases">
        <title>Draft genome sequence of Psychrobacter pacificensis strain NBRC 103191.</title>
        <authorList>
            <person name="Sun Q."/>
            <person name="Mori K."/>
        </authorList>
    </citation>
    <scope>NUCLEOTIDE SEQUENCE</scope>
    <source>
        <strain evidence="13">NBRC 103191</strain>
    </source>
</reference>
<dbReference type="PANTHER" id="PTHR46494">
    <property type="entry name" value="CORA FAMILY METAL ION TRANSPORTER (EUROFUNG)"/>
    <property type="match status" value="1"/>
</dbReference>
<evidence type="ECO:0000256" key="2">
    <source>
        <dbReference type="ARBA" id="ARBA00009765"/>
    </source>
</evidence>
<dbReference type="Gene3D" id="1.20.58.340">
    <property type="entry name" value="Magnesium transport protein CorA, transmembrane region"/>
    <property type="match status" value="1"/>
</dbReference>
<evidence type="ECO:0000256" key="5">
    <source>
        <dbReference type="ARBA" id="ARBA00022692"/>
    </source>
</evidence>
<evidence type="ECO:0000313" key="16">
    <source>
        <dbReference type="Proteomes" id="UP001156645"/>
    </source>
</evidence>
<dbReference type="GO" id="GO:0005886">
    <property type="term" value="C:plasma membrane"/>
    <property type="evidence" value="ECO:0007669"/>
    <property type="project" value="UniProtKB-SubCell"/>
</dbReference>
<evidence type="ECO:0000256" key="3">
    <source>
        <dbReference type="ARBA" id="ARBA00022448"/>
    </source>
</evidence>
<dbReference type="EMBL" id="BSOK01000048">
    <property type="protein sequence ID" value="GLR29818.1"/>
    <property type="molecule type" value="Genomic_DNA"/>
</dbReference>